<gene>
    <name evidence="1" type="ORF">RZN69_11235</name>
</gene>
<evidence type="ECO:0000313" key="1">
    <source>
        <dbReference type="EMBL" id="WOO43663.1"/>
    </source>
</evidence>
<protein>
    <submittedName>
        <fullName evidence="1">Uncharacterized protein</fullName>
    </submittedName>
</protein>
<organism evidence="1 2">
    <name type="scientific">Rubellicoccus peritrichatus</name>
    <dbReference type="NCBI Taxonomy" id="3080537"/>
    <lineage>
        <taxon>Bacteria</taxon>
        <taxon>Pseudomonadati</taxon>
        <taxon>Verrucomicrobiota</taxon>
        <taxon>Opitutia</taxon>
        <taxon>Puniceicoccales</taxon>
        <taxon>Cerasicoccaceae</taxon>
        <taxon>Rubellicoccus</taxon>
    </lineage>
</organism>
<proteinExistence type="predicted"/>
<dbReference type="AlphaFoldDB" id="A0AAQ3LH07"/>
<accession>A0AAQ3LH07</accession>
<name>A0AAQ3LH07_9BACT</name>
<dbReference type="Proteomes" id="UP001304300">
    <property type="component" value="Chromosome"/>
</dbReference>
<reference evidence="1 2" key="1">
    <citation type="submission" date="2023-10" db="EMBL/GenBank/DDBJ databases">
        <title>Rubellicoccus peritrichatus gen. nov., sp. nov., isolated from an algae of coral reef tank.</title>
        <authorList>
            <person name="Luo J."/>
        </authorList>
    </citation>
    <scope>NUCLEOTIDE SEQUENCE [LARGE SCALE GENOMIC DNA]</scope>
    <source>
        <strain evidence="1 2">CR14</strain>
    </source>
</reference>
<dbReference type="EMBL" id="CP136920">
    <property type="protein sequence ID" value="WOO43663.1"/>
    <property type="molecule type" value="Genomic_DNA"/>
</dbReference>
<keyword evidence="2" id="KW-1185">Reference proteome</keyword>
<evidence type="ECO:0000313" key="2">
    <source>
        <dbReference type="Proteomes" id="UP001304300"/>
    </source>
</evidence>
<sequence length="478" mass="52325">MHRFTSANFRVFPGFVLLLFLSLGKTYGYSHPRVEGWAYIGNLPFLYSYELDRWYITNFQGRDFLFTKDLNGQNVSHQGEWVYVDRESFPYFYDNGKSAWLRLSYRGDTGFFMQTLSEDAFAASSILPNASKYAIWGKDPTSTSDSGENNTCYNDTVIANEVSLASKLNDLLRSEIDNIEMCSTDPQTNVTTTGTLNNLPMTNNPVPSETLDTHISGPYPCPDPSIGTDLESFITGPPIANIMEEFMVTFASITGVGDAIVDGIEGMEFFGSEPTGSTIDCQSYYTAYNATVPANEQINFQEDPNGSTTLTWNASVSTSNIAINGLKIQTKQTCAGKDIPDSATTYDFTPITVPAKLTFDLNIVAGCSGLIDNPVRGWRVQCITISNLTIHLNDATAVVQSIIDNNTALGETINTLNAILLVALGVDAVTYGTTYLKDQLPTIASSVQTSINEQLFPGMRSDMETILVGPLSTAYLTN</sequence>
<dbReference type="KEGG" id="puo:RZN69_11235"/>
<dbReference type="RefSeq" id="WP_317836247.1">
    <property type="nucleotide sequence ID" value="NZ_CP136920.1"/>
</dbReference>